<dbReference type="KEGG" id="cmic:caldi_22450"/>
<reference evidence="2" key="1">
    <citation type="submission" date="2022-03" db="EMBL/GenBank/DDBJ databases">
        <title>Complete genome sequence of Caldinitratiruptor microaerophilus.</title>
        <authorList>
            <person name="Mukaiyama R."/>
            <person name="Nishiyama T."/>
            <person name="Ueda K."/>
        </authorList>
    </citation>
    <scope>NUCLEOTIDE SEQUENCE</scope>
    <source>
        <strain evidence="2">JCM 16183</strain>
    </source>
</reference>
<proteinExistence type="predicted"/>
<gene>
    <name evidence="2" type="ORF">caldi_22450</name>
</gene>
<name>A0AA35CKU7_9FIRM</name>
<dbReference type="EMBL" id="AP025628">
    <property type="protein sequence ID" value="BDG61155.1"/>
    <property type="molecule type" value="Genomic_DNA"/>
</dbReference>
<evidence type="ECO:0000313" key="3">
    <source>
        <dbReference type="Proteomes" id="UP001163687"/>
    </source>
</evidence>
<dbReference type="Proteomes" id="UP001163687">
    <property type="component" value="Chromosome"/>
</dbReference>
<dbReference type="InterPro" id="IPR014710">
    <property type="entry name" value="RmlC-like_jellyroll"/>
</dbReference>
<dbReference type="RefSeq" id="WP_264841828.1">
    <property type="nucleotide sequence ID" value="NZ_AP025628.1"/>
</dbReference>
<evidence type="ECO:0000259" key="1">
    <source>
        <dbReference type="PROSITE" id="PS50042"/>
    </source>
</evidence>
<dbReference type="InterPro" id="IPR000595">
    <property type="entry name" value="cNMP-bd_dom"/>
</dbReference>
<accession>A0AA35CKU7</accession>
<evidence type="ECO:0000313" key="2">
    <source>
        <dbReference type="EMBL" id="BDG61155.1"/>
    </source>
</evidence>
<dbReference type="SUPFAM" id="SSF51206">
    <property type="entry name" value="cAMP-binding domain-like"/>
    <property type="match status" value="1"/>
</dbReference>
<dbReference type="InterPro" id="IPR018490">
    <property type="entry name" value="cNMP-bd_dom_sf"/>
</dbReference>
<sequence>MITARPDELGAIQMLQRIAYFRDLGPDRLKALHGQTVRRLYRAKETIFLEGEPSPGLFWVERGRVIIRPVSVDML</sequence>
<dbReference type="Gene3D" id="2.60.120.10">
    <property type="entry name" value="Jelly Rolls"/>
    <property type="match status" value="1"/>
</dbReference>
<dbReference type="PROSITE" id="PS50042">
    <property type="entry name" value="CNMP_BINDING_3"/>
    <property type="match status" value="1"/>
</dbReference>
<organism evidence="2 3">
    <name type="scientific">Caldinitratiruptor microaerophilus</name>
    <dbReference type="NCBI Taxonomy" id="671077"/>
    <lineage>
        <taxon>Bacteria</taxon>
        <taxon>Bacillati</taxon>
        <taxon>Bacillota</taxon>
        <taxon>Clostridia</taxon>
        <taxon>Eubacteriales</taxon>
        <taxon>Symbiobacteriaceae</taxon>
        <taxon>Caldinitratiruptor</taxon>
    </lineage>
</organism>
<keyword evidence="3" id="KW-1185">Reference proteome</keyword>
<dbReference type="AlphaFoldDB" id="A0AA35CKU7"/>
<feature type="domain" description="Cyclic nucleotide-binding" evidence="1">
    <location>
        <begin position="20"/>
        <end position="75"/>
    </location>
</feature>
<protein>
    <recommendedName>
        <fullName evidence="1">Cyclic nucleotide-binding domain-containing protein</fullName>
    </recommendedName>
</protein>